<name>A0AAF3J3P2_9BILA</name>
<proteinExistence type="predicted"/>
<dbReference type="Proteomes" id="UP000887575">
    <property type="component" value="Unassembled WGS sequence"/>
</dbReference>
<accession>A0AAF3J3P2</accession>
<dbReference type="AlphaFoldDB" id="A0AAF3J3P2"/>
<organism evidence="1 2">
    <name type="scientific">Mesorhabditis belari</name>
    <dbReference type="NCBI Taxonomy" id="2138241"/>
    <lineage>
        <taxon>Eukaryota</taxon>
        <taxon>Metazoa</taxon>
        <taxon>Ecdysozoa</taxon>
        <taxon>Nematoda</taxon>
        <taxon>Chromadorea</taxon>
        <taxon>Rhabditida</taxon>
        <taxon>Rhabditina</taxon>
        <taxon>Rhabditomorpha</taxon>
        <taxon>Rhabditoidea</taxon>
        <taxon>Rhabditidae</taxon>
        <taxon>Mesorhabditinae</taxon>
        <taxon>Mesorhabditis</taxon>
    </lineage>
</organism>
<sequence length="386" mass="44688">MSLSPLNFPSLPRELQGFVVKWLHDAEAQRFFRGNKYTKTLIEKRGIFPGYIAEIKIRIGQSSDNDFAVFVDVYPRHFRGDSSDKQQWLLNFNQFDSLAKSKTLWTALTRIPVYRCLSIDADEEELGAVDLDSFVEFLTFYRPACPLFAQIRRLHIDGEPEVIKVLLPHLHLSSIEKISVRLPFARIDTLVFQTYWTEILSRSHRDCPYVLVILLDEQTPWTMIDIESNARHFEFNCDLLELLETALNEILQKGIPSRDPNVTAQIRNYLSEADCGEMKCVHEKLLNLIVKNPGTKQVEIGALSASELAQFHYLHRQSSFKYYAKTLVSNAGVRVWLNERDTAEARVHYFIQTRDQREIVIVLFVDQKLDAPDPAVDVNVVWIPRF</sequence>
<evidence type="ECO:0000313" key="1">
    <source>
        <dbReference type="Proteomes" id="UP000887575"/>
    </source>
</evidence>
<evidence type="ECO:0000313" key="2">
    <source>
        <dbReference type="WBParaSite" id="MBELARI_LOCUS14223"/>
    </source>
</evidence>
<keyword evidence="1" id="KW-1185">Reference proteome</keyword>
<protein>
    <submittedName>
        <fullName evidence="2">Uncharacterized protein</fullName>
    </submittedName>
</protein>
<reference evidence="2" key="1">
    <citation type="submission" date="2024-02" db="UniProtKB">
        <authorList>
            <consortium name="WormBaseParasite"/>
        </authorList>
    </citation>
    <scope>IDENTIFICATION</scope>
</reference>
<dbReference type="WBParaSite" id="MBELARI_LOCUS14223">
    <property type="protein sequence ID" value="MBELARI_LOCUS14223"/>
    <property type="gene ID" value="MBELARI_LOCUS14223"/>
</dbReference>